<dbReference type="InterPro" id="IPR000515">
    <property type="entry name" value="MetI-like"/>
</dbReference>
<comment type="subcellular location">
    <subcellularLocation>
        <location evidence="1 7">Cell membrane</location>
        <topology evidence="1 7">Multi-pass membrane protein</topology>
    </subcellularLocation>
</comment>
<feature type="domain" description="ABC transmembrane type-1" evidence="8">
    <location>
        <begin position="113"/>
        <end position="327"/>
    </location>
</feature>
<feature type="transmembrane region" description="Helical" evidence="7">
    <location>
        <begin position="198"/>
        <end position="220"/>
    </location>
</feature>
<evidence type="ECO:0000256" key="1">
    <source>
        <dbReference type="ARBA" id="ARBA00004651"/>
    </source>
</evidence>
<evidence type="ECO:0000313" key="10">
    <source>
        <dbReference type="Proteomes" id="UP000633601"/>
    </source>
</evidence>
<evidence type="ECO:0000256" key="5">
    <source>
        <dbReference type="ARBA" id="ARBA00022989"/>
    </source>
</evidence>
<name>A0ABR8UZY9_9CELL</name>
<evidence type="ECO:0000259" key="8">
    <source>
        <dbReference type="PROSITE" id="PS50928"/>
    </source>
</evidence>
<dbReference type="CDD" id="cd06261">
    <property type="entry name" value="TM_PBP2"/>
    <property type="match status" value="1"/>
</dbReference>
<organism evidence="9 10">
    <name type="scientific">Oerskovia gallyi</name>
    <dbReference type="NCBI Taxonomy" id="2762226"/>
    <lineage>
        <taxon>Bacteria</taxon>
        <taxon>Bacillati</taxon>
        <taxon>Actinomycetota</taxon>
        <taxon>Actinomycetes</taxon>
        <taxon>Micrococcales</taxon>
        <taxon>Cellulomonadaceae</taxon>
        <taxon>Oerskovia</taxon>
    </lineage>
</organism>
<evidence type="ECO:0000256" key="2">
    <source>
        <dbReference type="ARBA" id="ARBA00022448"/>
    </source>
</evidence>
<dbReference type="SUPFAM" id="SSF161098">
    <property type="entry name" value="MetI-like"/>
    <property type="match status" value="1"/>
</dbReference>
<keyword evidence="2 7" id="KW-0813">Transport</keyword>
<dbReference type="Pfam" id="PF00528">
    <property type="entry name" value="BPD_transp_1"/>
    <property type="match status" value="1"/>
</dbReference>
<keyword evidence="3" id="KW-1003">Cell membrane</keyword>
<reference evidence="9 10" key="1">
    <citation type="submission" date="2020-08" db="EMBL/GenBank/DDBJ databases">
        <title>A Genomic Blueprint of the Chicken Gut Microbiome.</title>
        <authorList>
            <person name="Gilroy R."/>
            <person name="Ravi A."/>
            <person name="Getino M."/>
            <person name="Pursley I."/>
            <person name="Horton D.L."/>
            <person name="Alikhan N.-F."/>
            <person name="Baker D."/>
            <person name="Gharbi K."/>
            <person name="Hall N."/>
            <person name="Watson M."/>
            <person name="Adriaenssens E.M."/>
            <person name="Foster-Nyarko E."/>
            <person name="Jarju S."/>
            <person name="Secka A."/>
            <person name="Antonio M."/>
            <person name="Oren A."/>
            <person name="Chaudhuri R."/>
            <person name="La Ragione R.M."/>
            <person name="Hildebrand F."/>
            <person name="Pallen M.J."/>
        </authorList>
    </citation>
    <scope>NUCLEOTIDE SEQUENCE [LARGE SCALE GENOMIC DNA]</scope>
    <source>
        <strain evidence="9 10">Sa2CUA8</strain>
    </source>
</reference>
<dbReference type="EMBL" id="JACSQE010000003">
    <property type="protein sequence ID" value="MBD7998010.1"/>
    <property type="molecule type" value="Genomic_DNA"/>
</dbReference>
<dbReference type="PROSITE" id="PS50928">
    <property type="entry name" value="ABC_TM1"/>
    <property type="match status" value="1"/>
</dbReference>
<keyword evidence="6 7" id="KW-0472">Membrane</keyword>
<feature type="transmembrane region" description="Helical" evidence="7">
    <location>
        <begin position="253"/>
        <end position="272"/>
    </location>
</feature>
<feature type="transmembrane region" description="Helical" evidence="7">
    <location>
        <begin position="116"/>
        <end position="136"/>
    </location>
</feature>
<dbReference type="Gene3D" id="1.10.3720.10">
    <property type="entry name" value="MetI-like"/>
    <property type="match status" value="1"/>
</dbReference>
<dbReference type="PANTHER" id="PTHR43227:SF8">
    <property type="entry name" value="DIACETYLCHITOBIOSE UPTAKE SYSTEM PERMEASE PROTEIN DASB"/>
    <property type="match status" value="1"/>
</dbReference>
<dbReference type="InterPro" id="IPR050809">
    <property type="entry name" value="UgpAE/MalFG_permease"/>
</dbReference>
<keyword evidence="10" id="KW-1185">Reference proteome</keyword>
<proteinExistence type="inferred from homology"/>
<dbReference type="RefSeq" id="WP_191789696.1">
    <property type="nucleotide sequence ID" value="NZ_JACSQE010000003.1"/>
</dbReference>
<keyword evidence="5 7" id="KW-1133">Transmembrane helix</keyword>
<dbReference type="InterPro" id="IPR035906">
    <property type="entry name" value="MetI-like_sf"/>
</dbReference>
<evidence type="ECO:0000313" key="9">
    <source>
        <dbReference type="EMBL" id="MBD7998010.1"/>
    </source>
</evidence>
<accession>A0ABR8UZY9</accession>
<dbReference type="Proteomes" id="UP000633601">
    <property type="component" value="Unassembled WGS sequence"/>
</dbReference>
<feature type="transmembrane region" description="Helical" evidence="7">
    <location>
        <begin position="306"/>
        <end position="327"/>
    </location>
</feature>
<protein>
    <submittedName>
        <fullName evidence="9">ABC transporter permease subunit</fullName>
    </submittedName>
</protein>
<dbReference type="PANTHER" id="PTHR43227">
    <property type="entry name" value="BLL4140 PROTEIN"/>
    <property type="match status" value="1"/>
</dbReference>
<gene>
    <name evidence="9" type="ORF">H9640_05555</name>
</gene>
<evidence type="ECO:0000256" key="6">
    <source>
        <dbReference type="ARBA" id="ARBA00023136"/>
    </source>
</evidence>
<feature type="transmembrane region" description="Helical" evidence="7">
    <location>
        <begin position="57"/>
        <end position="80"/>
    </location>
</feature>
<evidence type="ECO:0000256" key="3">
    <source>
        <dbReference type="ARBA" id="ARBA00022475"/>
    </source>
</evidence>
<feature type="transmembrane region" description="Helical" evidence="7">
    <location>
        <begin position="148"/>
        <end position="171"/>
    </location>
</feature>
<keyword evidence="4 7" id="KW-0812">Transmembrane</keyword>
<evidence type="ECO:0000256" key="4">
    <source>
        <dbReference type="ARBA" id="ARBA00022692"/>
    </source>
</evidence>
<comment type="caution">
    <text evidence="9">The sequence shown here is derived from an EMBL/GenBank/DDBJ whole genome shotgun (WGS) entry which is preliminary data.</text>
</comment>
<sequence>MSKKSSVHEAGSRPRIAVEHPSVEPSAGGAPAVLARVPATGTASPPRRRIRRDWAGWWFVGPFMLVFALVFLAPLFYAIYLSLFRETLMGGNSFVGVANYAQALADPKFWGAMARVATFLLVQVPIMLLLALFAALALDSARLRWVPFYRLSIFLPYAVPGVVAVMIWGYMYGSQFGLVADLNHFFGVELPSPLASNLILVSIGNIVTWEFVGYNMLIFFSALKSVPQELYEAAEIDGAGTFRTIFSIKLPSIRGALVIATVFSVIGSFQLFNEPSILQTLAPNSIPSYYTPNLYAFNLSFAGSQFNYAAAIAIISGVITMVVAYLVQLGGEKKGAGA</sequence>
<evidence type="ECO:0000256" key="7">
    <source>
        <dbReference type="RuleBase" id="RU363032"/>
    </source>
</evidence>
<comment type="similarity">
    <text evidence="7">Belongs to the binding-protein-dependent transport system permease family.</text>
</comment>